<dbReference type="Gene3D" id="3.40.50.1820">
    <property type="entry name" value="alpha/beta hydrolase"/>
    <property type="match status" value="1"/>
</dbReference>
<sequence length="188" mass="19788">MRAFLILHGWDNFRPPGHWQFELAAALRARGERVVYPQLPDAERPEVDAWREAAAAALAEAAADGARVTVVAHSLGAMLWLGARPADDSAVERVLLVAPPSPGFLLDNPEVAAFAALAPSRPGAETRIVASDADPCNPEGAAAVFAGPLGLPLTTIPDGGHLTLASGYGTWPSVFEWCLDPTATILPR</sequence>
<evidence type="ECO:0008006" key="3">
    <source>
        <dbReference type="Google" id="ProtNLM"/>
    </source>
</evidence>
<gene>
    <name evidence="1" type="ORF">HNR13_000244</name>
</gene>
<dbReference type="InterPro" id="IPR029058">
    <property type="entry name" value="AB_hydrolase_fold"/>
</dbReference>
<dbReference type="RefSeq" id="WP_179604075.1">
    <property type="nucleotide sequence ID" value="NZ_BAABEH010000001.1"/>
</dbReference>
<dbReference type="AlphaFoldDB" id="A0A853CMS5"/>
<name>A0A853CMS5_9MICO</name>
<accession>A0A853CMS5</accession>
<proteinExistence type="predicted"/>
<protein>
    <recommendedName>
        <fullName evidence="3">Hydrolase</fullName>
    </recommendedName>
</protein>
<dbReference type="InterPro" id="IPR010662">
    <property type="entry name" value="RBBP9/YdeN"/>
</dbReference>
<dbReference type="GO" id="GO:0016787">
    <property type="term" value="F:hydrolase activity"/>
    <property type="evidence" value="ECO:0007669"/>
    <property type="project" value="InterPro"/>
</dbReference>
<evidence type="ECO:0000313" key="2">
    <source>
        <dbReference type="Proteomes" id="UP000578352"/>
    </source>
</evidence>
<comment type="caution">
    <text evidence="1">The sequence shown here is derived from an EMBL/GenBank/DDBJ whole genome shotgun (WGS) entry which is preliminary data.</text>
</comment>
<dbReference type="Pfam" id="PF06821">
    <property type="entry name" value="Ser_hydrolase"/>
    <property type="match status" value="1"/>
</dbReference>
<dbReference type="SUPFAM" id="SSF53474">
    <property type="entry name" value="alpha/beta-Hydrolases"/>
    <property type="match status" value="1"/>
</dbReference>
<dbReference type="EMBL" id="JACCFL010000001">
    <property type="protein sequence ID" value="NYJ21957.1"/>
    <property type="molecule type" value="Genomic_DNA"/>
</dbReference>
<evidence type="ECO:0000313" key="1">
    <source>
        <dbReference type="EMBL" id="NYJ21957.1"/>
    </source>
</evidence>
<reference evidence="1 2" key="1">
    <citation type="submission" date="2020-07" db="EMBL/GenBank/DDBJ databases">
        <title>Sequencing the genomes of 1000 actinobacteria strains.</title>
        <authorList>
            <person name="Klenk H.-P."/>
        </authorList>
    </citation>
    <scope>NUCLEOTIDE SEQUENCE [LARGE SCALE GENOMIC DNA]</scope>
    <source>
        <strain evidence="1 2">DSM 15165</strain>
    </source>
</reference>
<organism evidence="1 2">
    <name type="scientific">Leifsonia shinshuensis</name>
    <dbReference type="NCBI Taxonomy" id="150026"/>
    <lineage>
        <taxon>Bacteria</taxon>
        <taxon>Bacillati</taxon>
        <taxon>Actinomycetota</taxon>
        <taxon>Actinomycetes</taxon>
        <taxon>Micrococcales</taxon>
        <taxon>Microbacteriaceae</taxon>
        <taxon>Leifsonia</taxon>
    </lineage>
</organism>
<dbReference type="Proteomes" id="UP000578352">
    <property type="component" value="Unassembled WGS sequence"/>
</dbReference>